<reference evidence="1" key="1">
    <citation type="submission" date="2017-08" db="EMBL/GenBank/DDBJ databases">
        <authorList>
            <person name="Polle J.E."/>
            <person name="Barry K."/>
            <person name="Cushman J."/>
            <person name="Schmutz J."/>
            <person name="Tran D."/>
            <person name="Hathwaick L.T."/>
            <person name="Yim W.C."/>
            <person name="Jenkins J."/>
            <person name="Mckie-Krisberg Z.M."/>
            <person name="Prochnik S."/>
            <person name="Lindquist E."/>
            <person name="Dockter R.B."/>
            <person name="Adam C."/>
            <person name="Molina H."/>
            <person name="Bunkerborg J."/>
            <person name="Jin E."/>
            <person name="Buchheim M."/>
            <person name="Magnuson J."/>
        </authorList>
    </citation>
    <scope>NUCLEOTIDE SEQUENCE</scope>
    <source>
        <strain evidence="1">CCAP 19/18</strain>
    </source>
</reference>
<evidence type="ECO:0000313" key="2">
    <source>
        <dbReference type="Proteomes" id="UP000815325"/>
    </source>
</evidence>
<keyword evidence="2" id="KW-1185">Reference proteome</keyword>
<accession>A0ABQ7GNU3</accession>
<name>A0ABQ7GNU3_DUNSA</name>
<proteinExistence type="predicted"/>
<sequence>MYSSANALRTLARSAVLPQMGSSMRCMSTQGLKGFSEHEKAAEDMYFTKEDQRNFNKLMAKIKKQSDQADSHAAAGVRAAELSALKPIVDKYNISQDDIDKIMAWKHTNY</sequence>
<dbReference type="Proteomes" id="UP000815325">
    <property type="component" value="Unassembled WGS sequence"/>
</dbReference>
<gene>
    <name evidence="1" type="ORF">DUNSADRAFT_6218</name>
</gene>
<comment type="caution">
    <text evidence="1">The sequence shown here is derived from an EMBL/GenBank/DDBJ whole genome shotgun (WGS) entry which is preliminary data.</text>
</comment>
<dbReference type="EMBL" id="MU069668">
    <property type="protein sequence ID" value="KAF5836266.1"/>
    <property type="molecule type" value="Genomic_DNA"/>
</dbReference>
<evidence type="ECO:0000313" key="1">
    <source>
        <dbReference type="EMBL" id="KAF5836266.1"/>
    </source>
</evidence>
<protein>
    <submittedName>
        <fullName evidence="1">NaCl-inducible protein</fullName>
    </submittedName>
</protein>
<organism evidence="1 2">
    <name type="scientific">Dunaliella salina</name>
    <name type="common">Green alga</name>
    <name type="synonym">Protococcus salinus</name>
    <dbReference type="NCBI Taxonomy" id="3046"/>
    <lineage>
        <taxon>Eukaryota</taxon>
        <taxon>Viridiplantae</taxon>
        <taxon>Chlorophyta</taxon>
        <taxon>core chlorophytes</taxon>
        <taxon>Chlorophyceae</taxon>
        <taxon>CS clade</taxon>
        <taxon>Chlamydomonadales</taxon>
        <taxon>Dunaliellaceae</taxon>
        <taxon>Dunaliella</taxon>
    </lineage>
</organism>